<organism evidence="1 2">
    <name type="scientific">Bacillus altitudinis</name>
    <dbReference type="NCBI Taxonomy" id="293387"/>
    <lineage>
        <taxon>Bacteria</taxon>
        <taxon>Bacillati</taxon>
        <taxon>Bacillota</taxon>
        <taxon>Bacilli</taxon>
        <taxon>Bacillales</taxon>
        <taxon>Bacillaceae</taxon>
        <taxon>Bacillus</taxon>
    </lineage>
</organism>
<dbReference type="Proteomes" id="UP001467674">
    <property type="component" value="Unassembled WGS sequence"/>
</dbReference>
<evidence type="ECO:0000313" key="2">
    <source>
        <dbReference type="Proteomes" id="UP001467674"/>
    </source>
</evidence>
<name>A0ABV1SAH3_BACAB</name>
<proteinExistence type="predicted"/>
<accession>A0ABV1SAH3</accession>
<sequence length="71" mass="8509">MANFSFRIYFRNRRGQIAHSKFGKSIDFQLKVIESLKTNRDLEVTETIEVIKWSKPKNYQKSVMIKIRGMR</sequence>
<keyword evidence="2" id="KW-1185">Reference proteome</keyword>
<protein>
    <submittedName>
        <fullName evidence="1">Uncharacterized protein</fullName>
    </submittedName>
</protein>
<gene>
    <name evidence="1" type="ORF">ABQG71_20570</name>
</gene>
<reference evidence="1 2" key="1">
    <citation type="submission" date="2024-06" db="EMBL/GenBank/DDBJ databases">
        <title>Construction of an artificial bacterial consortium using nitrogen cycle bacteria from Cuatro Cienegas Basin and a mangrove forest.</title>
        <authorList>
            <person name="Aguilera-Najera D."/>
            <person name="Marquez-Cianci L."/>
            <person name="Martinez-Perez E."/>
            <person name="Rosas-Barrera M."/>
            <person name="Rodriguez-Cruz U.E."/>
            <person name="Tapia-Lopez R."/>
            <person name="Eguiarte L.E."/>
            <person name="Souza-Saldivar V."/>
        </authorList>
    </citation>
    <scope>NUCLEOTIDE SEQUENCE [LARGE SCALE GENOMIC DNA]</scope>
    <source>
        <strain evidence="1 2">S14-15</strain>
    </source>
</reference>
<evidence type="ECO:0000313" key="1">
    <source>
        <dbReference type="EMBL" id="MER3123557.1"/>
    </source>
</evidence>
<dbReference type="EMBL" id="JBEOME010000019">
    <property type="protein sequence ID" value="MER3123557.1"/>
    <property type="molecule type" value="Genomic_DNA"/>
</dbReference>
<comment type="caution">
    <text evidence="1">The sequence shown here is derived from an EMBL/GenBank/DDBJ whole genome shotgun (WGS) entry which is preliminary data.</text>
</comment>
<dbReference type="RefSeq" id="WP_171465417.1">
    <property type="nucleotide sequence ID" value="NZ_JBEOME010000019.1"/>
</dbReference>